<evidence type="ECO:0000313" key="2">
    <source>
        <dbReference type="EMBL" id="SDY90309.1"/>
    </source>
</evidence>
<dbReference type="CDD" id="cd09872">
    <property type="entry name" value="PIN_Sll0205-like"/>
    <property type="match status" value="1"/>
</dbReference>
<dbReference type="RefSeq" id="WP_218132845.1">
    <property type="nucleotide sequence ID" value="NZ_FNOY01000077.1"/>
</dbReference>
<dbReference type="EMBL" id="FNOY01000077">
    <property type="protein sequence ID" value="SDY90309.1"/>
    <property type="molecule type" value="Genomic_DNA"/>
</dbReference>
<feature type="domain" description="PIN" evidence="1">
    <location>
        <begin position="4"/>
        <end position="103"/>
    </location>
</feature>
<organism evidence="2 3">
    <name type="scientific">Nitrosomonas halophila</name>
    <dbReference type="NCBI Taxonomy" id="44576"/>
    <lineage>
        <taxon>Bacteria</taxon>
        <taxon>Pseudomonadati</taxon>
        <taxon>Pseudomonadota</taxon>
        <taxon>Betaproteobacteria</taxon>
        <taxon>Nitrosomonadales</taxon>
        <taxon>Nitrosomonadaceae</taxon>
        <taxon>Nitrosomonas</taxon>
    </lineage>
</organism>
<gene>
    <name evidence="2" type="ORF">SAMN05421881_10772</name>
</gene>
<dbReference type="Pfam" id="PF01850">
    <property type="entry name" value="PIN"/>
    <property type="match status" value="1"/>
</dbReference>
<dbReference type="InterPro" id="IPR052919">
    <property type="entry name" value="TA_system_RNase"/>
</dbReference>
<dbReference type="PANTHER" id="PTHR36173:SF2">
    <property type="entry name" value="RIBONUCLEASE VAPC16"/>
    <property type="match status" value="1"/>
</dbReference>
<protein>
    <submittedName>
        <fullName evidence="2">PIN domain nuclease, a component of toxin-antitoxin system (PIN domain)</fullName>
    </submittedName>
</protein>
<keyword evidence="3" id="KW-1185">Reference proteome</keyword>
<proteinExistence type="predicted"/>
<sequence length="112" mass="13055">MKRYLLDTHSLLWSMWQPEKLGAQALAVLENTNNPVFVSSISLWEISLKYSLGKLNLGCKPGDLLPVMDEMGFERMILSFEEAALFYKLPKIAHKDPFDRMLIGKRYQMIWF</sequence>
<dbReference type="Proteomes" id="UP000198640">
    <property type="component" value="Unassembled WGS sequence"/>
</dbReference>
<dbReference type="InterPro" id="IPR002716">
    <property type="entry name" value="PIN_dom"/>
</dbReference>
<evidence type="ECO:0000259" key="1">
    <source>
        <dbReference type="Pfam" id="PF01850"/>
    </source>
</evidence>
<dbReference type="PANTHER" id="PTHR36173">
    <property type="entry name" value="RIBONUCLEASE VAPC16-RELATED"/>
    <property type="match status" value="1"/>
</dbReference>
<dbReference type="InterPro" id="IPR029060">
    <property type="entry name" value="PIN-like_dom_sf"/>
</dbReference>
<reference evidence="2 3" key="1">
    <citation type="submission" date="2016-10" db="EMBL/GenBank/DDBJ databases">
        <authorList>
            <person name="de Groot N.N."/>
        </authorList>
    </citation>
    <scope>NUCLEOTIDE SEQUENCE [LARGE SCALE GENOMIC DNA]</scope>
    <source>
        <strain evidence="2 3">Nm1</strain>
    </source>
</reference>
<dbReference type="InterPro" id="IPR041705">
    <property type="entry name" value="PIN_Sll0205"/>
</dbReference>
<dbReference type="STRING" id="44576.SAMN05421881_10772"/>
<accession>A0A1H3NQ64</accession>
<evidence type="ECO:0000313" key="3">
    <source>
        <dbReference type="Proteomes" id="UP000198640"/>
    </source>
</evidence>
<dbReference type="SUPFAM" id="SSF88723">
    <property type="entry name" value="PIN domain-like"/>
    <property type="match status" value="1"/>
</dbReference>
<dbReference type="AlphaFoldDB" id="A0A1H3NQ64"/>
<name>A0A1H3NQ64_9PROT</name>